<dbReference type="AlphaFoldDB" id="A0A8J6QHF7"/>
<keyword evidence="1" id="KW-0472">Membrane</keyword>
<dbReference type="EMBL" id="JACXAF010000003">
    <property type="protein sequence ID" value="MBD1388508.1"/>
    <property type="molecule type" value="Genomic_DNA"/>
</dbReference>
<keyword evidence="1" id="KW-0812">Transmembrane</keyword>
<comment type="caution">
    <text evidence="2">The sequence shown here is derived from an EMBL/GenBank/DDBJ whole genome shotgun (WGS) entry which is preliminary data.</text>
</comment>
<name>A0A8J6QHF7_9GAMM</name>
<keyword evidence="3" id="KW-1185">Reference proteome</keyword>
<protein>
    <submittedName>
        <fullName evidence="2">Uncharacterized protein</fullName>
    </submittedName>
</protein>
<feature type="transmembrane region" description="Helical" evidence="1">
    <location>
        <begin position="47"/>
        <end position="68"/>
    </location>
</feature>
<sequence length="100" mass="11128">MMPITLPFNIVSTIVLFFVSVVTEVLLGDGSQSAPPLLLKLINDVTLLVFALFVLFIVTALVASKVFMEIWNRCLSNIFDKRGITLNESYALCVLLVFVF</sequence>
<evidence type="ECO:0000313" key="3">
    <source>
        <dbReference type="Proteomes" id="UP000638014"/>
    </source>
</evidence>
<proteinExistence type="predicted"/>
<evidence type="ECO:0000313" key="2">
    <source>
        <dbReference type="EMBL" id="MBD1388508.1"/>
    </source>
</evidence>
<evidence type="ECO:0000256" key="1">
    <source>
        <dbReference type="SAM" id="Phobius"/>
    </source>
</evidence>
<dbReference type="Proteomes" id="UP000638014">
    <property type="component" value="Unassembled WGS sequence"/>
</dbReference>
<reference evidence="2" key="1">
    <citation type="submission" date="2020-09" db="EMBL/GenBank/DDBJ databases">
        <title>A novel bacterium of genus Neiella, isolated from South China Sea.</title>
        <authorList>
            <person name="Huang H."/>
            <person name="Mo K."/>
            <person name="Hu Y."/>
        </authorList>
    </citation>
    <scope>NUCLEOTIDE SEQUENCE</scope>
    <source>
        <strain evidence="2">HB171785</strain>
    </source>
</reference>
<dbReference type="RefSeq" id="WP_191143612.1">
    <property type="nucleotide sequence ID" value="NZ_JACXAF010000003.1"/>
</dbReference>
<accession>A0A8J6QHF7</accession>
<keyword evidence="1" id="KW-1133">Transmembrane helix</keyword>
<feature type="transmembrane region" description="Helical" evidence="1">
    <location>
        <begin position="7"/>
        <end position="27"/>
    </location>
</feature>
<organism evidence="2 3">
    <name type="scientific">Neiella litorisoli</name>
    <dbReference type="NCBI Taxonomy" id="2771431"/>
    <lineage>
        <taxon>Bacteria</taxon>
        <taxon>Pseudomonadati</taxon>
        <taxon>Pseudomonadota</taxon>
        <taxon>Gammaproteobacteria</taxon>
        <taxon>Alteromonadales</taxon>
        <taxon>Echinimonadaceae</taxon>
        <taxon>Neiella</taxon>
    </lineage>
</organism>
<gene>
    <name evidence="2" type="ORF">IC617_03620</name>
</gene>